<dbReference type="InterPro" id="IPR004839">
    <property type="entry name" value="Aminotransferase_I/II_large"/>
</dbReference>
<dbReference type="CDD" id="cd00609">
    <property type="entry name" value="AAT_like"/>
    <property type="match status" value="1"/>
</dbReference>
<dbReference type="EMBL" id="FODD01000019">
    <property type="protein sequence ID" value="SEO18504.1"/>
    <property type="molecule type" value="Genomic_DNA"/>
</dbReference>
<keyword evidence="9" id="KW-1185">Reference proteome</keyword>
<dbReference type="InterPro" id="IPR000524">
    <property type="entry name" value="Tscrpt_reg_HTH_GntR"/>
</dbReference>
<dbReference type="SUPFAM" id="SSF53383">
    <property type="entry name" value="PLP-dependent transferases"/>
    <property type="match status" value="1"/>
</dbReference>
<feature type="region of interest" description="Disordered" evidence="6">
    <location>
        <begin position="82"/>
        <end position="110"/>
    </location>
</feature>
<dbReference type="GO" id="GO:0030170">
    <property type="term" value="F:pyridoxal phosphate binding"/>
    <property type="evidence" value="ECO:0007669"/>
    <property type="project" value="InterPro"/>
</dbReference>
<evidence type="ECO:0000256" key="1">
    <source>
        <dbReference type="ARBA" id="ARBA00005384"/>
    </source>
</evidence>
<keyword evidence="5" id="KW-0804">Transcription</keyword>
<keyword evidence="8" id="KW-0032">Aminotransferase</keyword>
<dbReference type="CDD" id="cd07377">
    <property type="entry name" value="WHTH_GntR"/>
    <property type="match status" value="1"/>
</dbReference>
<proteinExistence type="inferred from homology"/>
<dbReference type="OrthoDB" id="594134at2"/>
<evidence type="ECO:0000256" key="2">
    <source>
        <dbReference type="ARBA" id="ARBA00022898"/>
    </source>
</evidence>
<protein>
    <submittedName>
        <fullName evidence="8">GntR family transcriptional regulator / MocR family aminotransferase</fullName>
    </submittedName>
</protein>
<dbReference type="Pfam" id="PF00155">
    <property type="entry name" value="Aminotran_1_2"/>
    <property type="match status" value="1"/>
</dbReference>
<keyword evidence="2" id="KW-0663">Pyridoxal phosphate</keyword>
<dbReference type="GO" id="GO:0008483">
    <property type="term" value="F:transaminase activity"/>
    <property type="evidence" value="ECO:0007669"/>
    <property type="project" value="UniProtKB-KW"/>
</dbReference>
<feature type="compositionally biased region" description="Low complexity" evidence="6">
    <location>
        <begin position="99"/>
        <end position="110"/>
    </location>
</feature>
<keyword evidence="3" id="KW-0805">Transcription regulation</keyword>
<dbReference type="Gene3D" id="3.40.640.10">
    <property type="entry name" value="Type I PLP-dependent aspartate aminotransferase-like (Major domain)"/>
    <property type="match status" value="1"/>
</dbReference>
<dbReference type="GO" id="GO:0003677">
    <property type="term" value="F:DNA binding"/>
    <property type="evidence" value="ECO:0007669"/>
    <property type="project" value="UniProtKB-KW"/>
</dbReference>
<dbReference type="SMART" id="SM00345">
    <property type="entry name" value="HTH_GNTR"/>
    <property type="match status" value="1"/>
</dbReference>
<dbReference type="PRINTS" id="PR00035">
    <property type="entry name" value="HTHGNTR"/>
</dbReference>
<evidence type="ECO:0000256" key="4">
    <source>
        <dbReference type="ARBA" id="ARBA00023125"/>
    </source>
</evidence>
<dbReference type="SUPFAM" id="SSF46785">
    <property type="entry name" value="Winged helix' DNA-binding domain"/>
    <property type="match status" value="1"/>
</dbReference>
<dbReference type="InterPro" id="IPR036388">
    <property type="entry name" value="WH-like_DNA-bd_sf"/>
</dbReference>
<dbReference type="InterPro" id="IPR015421">
    <property type="entry name" value="PyrdxlP-dep_Trfase_major"/>
</dbReference>
<organism evidence="8 9">
    <name type="scientific">Actinacidiphila rubida</name>
    <dbReference type="NCBI Taxonomy" id="310780"/>
    <lineage>
        <taxon>Bacteria</taxon>
        <taxon>Bacillati</taxon>
        <taxon>Actinomycetota</taxon>
        <taxon>Actinomycetes</taxon>
        <taxon>Kitasatosporales</taxon>
        <taxon>Streptomycetaceae</taxon>
        <taxon>Actinacidiphila</taxon>
    </lineage>
</organism>
<keyword evidence="4" id="KW-0238">DNA-binding</keyword>
<accession>A0A1H8MMJ5</accession>
<dbReference type="PANTHER" id="PTHR46577:SF1">
    <property type="entry name" value="HTH-TYPE TRANSCRIPTIONAL REGULATORY PROTEIN GABR"/>
    <property type="match status" value="1"/>
</dbReference>
<dbReference type="InterPro" id="IPR051446">
    <property type="entry name" value="HTH_trans_reg/aminotransferase"/>
</dbReference>
<dbReference type="InterPro" id="IPR015424">
    <property type="entry name" value="PyrdxlP-dep_Trfase"/>
</dbReference>
<dbReference type="Gene3D" id="1.10.10.10">
    <property type="entry name" value="Winged helix-like DNA-binding domain superfamily/Winged helix DNA-binding domain"/>
    <property type="match status" value="1"/>
</dbReference>
<name>A0A1H8MMJ5_9ACTN</name>
<keyword evidence="8" id="KW-0808">Transferase</keyword>
<evidence type="ECO:0000256" key="6">
    <source>
        <dbReference type="SAM" id="MobiDB-lite"/>
    </source>
</evidence>
<comment type="similarity">
    <text evidence="1">In the C-terminal section; belongs to the class-I pyridoxal-phosphate-dependent aminotransferase family.</text>
</comment>
<dbReference type="PROSITE" id="PS50949">
    <property type="entry name" value="HTH_GNTR"/>
    <property type="match status" value="1"/>
</dbReference>
<dbReference type="Proteomes" id="UP000181951">
    <property type="component" value="Unassembled WGS sequence"/>
</dbReference>
<evidence type="ECO:0000259" key="7">
    <source>
        <dbReference type="PROSITE" id="PS50949"/>
    </source>
</evidence>
<dbReference type="GO" id="GO:0003700">
    <property type="term" value="F:DNA-binding transcription factor activity"/>
    <property type="evidence" value="ECO:0007669"/>
    <property type="project" value="InterPro"/>
</dbReference>
<dbReference type="InterPro" id="IPR036390">
    <property type="entry name" value="WH_DNA-bd_sf"/>
</dbReference>
<gene>
    <name evidence="8" type="ORF">SAMN05216267_101974</name>
</gene>
<reference evidence="8 9" key="1">
    <citation type="submission" date="2016-10" db="EMBL/GenBank/DDBJ databases">
        <authorList>
            <person name="de Groot N.N."/>
        </authorList>
    </citation>
    <scope>NUCLEOTIDE SEQUENCE [LARGE SCALE GENOMIC DNA]</scope>
    <source>
        <strain evidence="8 9">CGMCC 4.2026</strain>
    </source>
</reference>
<dbReference type="Pfam" id="PF00392">
    <property type="entry name" value="GntR"/>
    <property type="match status" value="1"/>
</dbReference>
<evidence type="ECO:0000313" key="8">
    <source>
        <dbReference type="EMBL" id="SEO18504.1"/>
    </source>
</evidence>
<evidence type="ECO:0000313" key="9">
    <source>
        <dbReference type="Proteomes" id="UP000181951"/>
    </source>
</evidence>
<dbReference type="RefSeq" id="WP_069466080.1">
    <property type="nucleotide sequence ID" value="NZ_FODD01000019.1"/>
</dbReference>
<evidence type="ECO:0000256" key="5">
    <source>
        <dbReference type="ARBA" id="ARBA00023163"/>
    </source>
</evidence>
<feature type="domain" description="HTH gntR-type" evidence="7">
    <location>
        <begin position="22"/>
        <end position="90"/>
    </location>
</feature>
<dbReference type="PANTHER" id="PTHR46577">
    <property type="entry name" value="HTH-TYPE TRANSCRIPTIONAL REGULATORY PROTEIN GABR"/>
    <property type="match status" value="1"/>
</dbReference>
<evidence type="ECO:0000256" key="3">
    <source>
        <dbReference type="ARBA" id="ARBA00023015"/>
    </source>
</evidence>
<sequence length="488" mass="51603">MNGWAISDRGGDYDLLLDLAGRHSRAALEGALREAVRDGRLAPGSRLPSSRVLARDLGVARNTVADAYGQLVAEGWLTARQGSGTSVAERPAPRRRPAADLAGAGAAEGPRTGRAELVPFATSLPYVLWPGSPDLSAFPRTAWTAAARRALNAAPNEAFGYADPRGRVELRTELAGYLARVRGVRTDPDRLVACSGYVQAVGLLARVLRARGARTVAVEEAGLPDLHTLLRSHGLGVLPLPLDADGAQVAPLERAGADVAAVLLTPAHQFPMGVRLSPERRTAVTAWARATGGLVVEDDYDGEFRYDRQPVGALQGLAPDHVVYAGTASKSLAPALRLAWIAVPPHLLEAVVREKRLADHQSPVLEQLTLAEFIASGGYDRHVRRMRLHYRERRDRLVAALAERVPGARVSGIAAGLHALVELPPEAGPLDAVITRAHRRGLALGGLPTFGAPADAPPALVIGYGTPPEHAFTGAVDLLCEVLAESVG</sequence>
<dbReference type="STRING" id="310780.SAMN05216267_101974"/>
<dbReference type="AlphaFoldDB" id="A0A1H8MMJ5"/>